<evidence type="ECO:0000313" key="1">
    <source>
        <dbReference type="EMBL" id="OAG19798.1"/>
    </source>
</evidence>
<keyword evidence="2" id="KW-1185">Reference proteome</keyword>
<sequence length="95" mass="10775">MRTRNSRSRHGCGNIHICRRTGEAVAPKRDPAKDGARTHYHHRLREERASCSLCYHHSFCGRSPETPKIHCNNVSLSHVITGIISPKQAWPGFPH</sequence>
<accession>A0A177DKH4</accession>
<dbReference type="GeneID" id="29115830"/>
<dbReference type="EMBL" id="KV441480">
    <property type="protein sequence ID" value="OAG19798.1"/>
    <property type="molecule type" value="Genomic_DNA"/>
</dbReference>
<proteinExistence type="predicted"/>
<protein>
    <submittedName>
        <fullName evidence="1">Uncharacterized protein</fullName>
    </submittedName>
</protein>
<dbReference type="KEGG" id="aalt:CC77DRAFT_141154"/>
<gene>
    <name evidence="1" type="ORF">CC77DRAFT_141154</name>
</gene>
<dbReference type="Proteomes" id="UP000077248">
    <property type="component" value="Unassembled WGS sequence"/>
</dbReference>
<reference evidence="1 2" key="1">
    <citation type="submission" date="2016-05" db="EMBL/GenBank/DDBJ databases">
        <title>Comparative analysis of secretome profiles of manganese(II)-oxidizing ascomycete fungi.</title>
        <authorList>
            <consortium name="DOE Joint Genome Institute"/>
            <person name="Zeiner C.A."/>
            <person name="Purvine S.O."/>
            <person name="Zink E.M."/>
            <person name="Wu S."/>
            <person name="Pasa-Tolic L."/>
            <person name="Chaput D.L."/>
            <person name="Haridas S."/>
            <person name="Grigoriev I.V."/>
            <person name="Santelli C.M."/>
            <person name="Hansel C.M."/>
        </authorList>
    </citation>
    <scope>NUCLEOTIDE SEQUENCE [LARGE SCALE GENOMIC DNA]</scope>
    <source>
        <strain evidence="1 2">SRC1lrK2f</strain>
    </source>
</reference>
<evidence type="ECO:0000313" key="2">
    <source>
        <dbReference type="Proteomes" id="UP000077248"/>
    </source>
</evidence>
<dbReference type="VEuPathDB" id="FungiDB:CC77DRAFT_141154"/>
<name>A0A177DKH4_ALTAL</name>
<dbReference type="RefSeq" id="XP_018385219.1">
    <property type="nucleotide sequence ID" value="XM_018530236.1"/>
</dbReference>
<organism evidence="1 2">
    <name type="scientific">Alternaria alternata</name>
    <name type="common">Alternaria rot fungus</name>
    <name type="synonym">Torula alternata</name>
    <dbReference type="NCBI Taxonomy" id="5599"/>
    <lineage>
        <taxon>Eukaryota</taxon>
        <taxon>Fungi</taxon>
        <taxon>Dikarya</taxon>
        <taxon>Ascomycota</taxon>
        <taxon>Pezizomycotina</taxon>
        <taxon>Dothideomycetes</taxon>
        <taxon>Pleosporomycetidae</taxon>
        <taxon>Pleosporales</taxon>
        <taxon>Pleosporineae</taxon>
        <taxon>Pleosporaceae</taxon>
        <taxon>Alternaria</taxon>
        <taxon>Alternaria sect. Alternaria</taxon>
        <taxon>Alternaria alternata complex</taxon>
    </lineage>
</organism>
<dbReference type="AlphaFoldDB" id="A0A177DKH4"/>